<protein>
    <submittedName>
        <fullName evidence="1">Uncharacterized protein</fullName>
    </submittedName>
</protein>
<gene>
    <name evidence="1" type="ORF">CHC_T00007105001</name>
</gene>
<evidence type="ECO:0000313" key="2">
    <source>
        <dbReference type="Proteomes" id="UP000012073"/>
    </source>
</evidence>
<evidence type="ECO:0000313" key="1">
    <source>
        <dbReference type="EMBL" id="CDF40282.1"/>
    </source>
</evidence>
<keyword evidence="2" id="KW-1185">Reference proteome</keyword>
<reference evidence="2" key="1">
    <citation type="journal article" date="2013" name="Proc. Natl. Acad. Sci. U.S.A.">
        <title>Genome structure and metabolic features in the red seaweed Chondrus crispus shed light on evolution of the Archaeplastida.</title>
        <authorList>
            <person name="Collen J."/>
            <person name="Porcel B."/>
            <person name="Carre W."/>
            <person name="Ball S.G."/>
            <person name="Chaparro C."/>
            <person name="Tonon T."/>
            <person name="Barbeyron T."/>
            <person name="Michel G."/>
            <person name="Noel B."/>
            <person name="Valentin K."/>
            <person name="Elias M."/>
            <person name="Artiguenave F."/>
            <person name="Arun A."/>
            <person name="Aury J.M."/>
            <person name="Barbosa-Neto J.F."/>
            <person name="Bothwell J.H."/>
            <person name="Bouget F.Y."/>
            <person name="Brillet L."/>
            <person name="Cabello-Hurtado F."/>
            <person name="Capella-Gutierrez S."/>
            <person name="Charrier B."/>
            <person name="Cladiere L."/>
            <person name="Cock J.M."/>
            <person name="Coelho S.M."/>
            <person name="Colleoni C."/>
            <person name="Czjzek M."/>
            <person name="Da Silva C."/>
            <person name="Delage L."/>
            <person name="Denoeud F."/>
            <person name="Deschamps P."/>
            <person name="Dittami S.M."/>
            <person name="Gabaldon T."/>
            <person name="Gachon C.M."/>
            <person name="Groisillier A."/>
            <person name="Herve C."/>
            <person name="Jabbari K."/>
            <person name="Katinka M."/>
            <person name="Kloareg B."/>
            <person name="Kowalczyk N."/>
            <person name="Labadie K."/>
            <person name="Leblanc C."/>
            <person name="Lopez P.J."/>
            <person name="McLachlan D.H."/>
            <person name="Meslet-Cladiere L."/>
            <person name="Moustafa A."/>
            <person name="Nehr Z."/>
            <person name="Nyvall Collen P."/>
            <person name="Panaud O."/>
            <person name="Partensky F."/>
            <person name="Poulain J."/>
            <person name="Rensing S.A."/>
            <person name="Rousvoal S."/>
            <person name="Samson G."/>
            <person name="Symeonidi A."/>
            <person name="Weissenbach J."/>
            <person name="Zambounis A."/>
            <person name="Wincker P."/>
            <person name="Boyen C."/>
        </authorList>
    </citation>
    <scope>NUCLEOTIDE SEQUENCE [LARGE SCALE GENOMIC DNA]</scope>
    <source>
        <strain evidence="2">cv. Stackhouse</strain>
    </source>
</reference>
<proteinExistence type="predicted"/>
<accession>R7QP54</accession>
<sequence>MRSRREKFSSTLKVVLTHRRPHTPSFTLRFAARPPVGEYAVDLYMANSVRNLVATR</sequence>
<name>R7QP54_CHOCR</name>
<organism evidence="1 2">
    <name type="scientific">Chondrus crispus</name>
    <name type="common">Carrageen Irish moss</name>
    <name type="synonym">Polymorpha crispa</name>
    <dbReference type="NCBI Taxonomy" id="2769"/>
    <lineage>
        <taxon>Eukaryota</taxon>
        <taxon>Rhodophyta</taxon>
        <taxon>Florideophyceae</taxon>
        <taxon>Rhodymeniophycidae</taxon>
        <taxon>Gigartinales</taxon>
        <taxon>Gigartinaceae</taxon>
        <taxon>Chondrus</taxon>
    </lineage>
</organism>
<dbReference type="AlphaFoldDB" id="R7QP54"/>
<dbReference type="Proteomes" id="UP000012073">
    <property type="component" value="Unassembled WGS sequence"/>
</dbReference>
<dbReference type="RefSeq" id="XP_005710576.1">
    <property type="nucleotide sequence ID" value="XM_005710519.1"/>
</dbReference>
<dbReference type="GeneID" id="17318340"/>
<dbReference type="KEGG" id="ccp:CHC_T00007105001"/>
<dbReference type="Gramene" id="CDF40282">
    <property type="protein sequence ID" value="CDF40282"/>
    <property type="gene ID" value="CHC_T00007105001"/>
</dbReference>
<dbReference type="EMBL" id="HG002154">
    <property type="protein sequence ID" value="CDF40282.1"/>
    <property type="molecule type" value="Genomic_DNA"/>
</dbReference>